<dbReference type="EMBL" id="AM180252">
    <property type="protein sequence ID" value="CAJ54199.1"/>
    <property type="molecule type" value="Genomic_DNA"/>
</dbReference>
<keyword evidence="2" id="KW-1185">Reference proteome</keyword>
<gene>
    <name evidence="1" type="ordered locus">LI0143</name>
</gene>
<dbReference type="AlphaFoldDB" id="Q1MS26"/>
<name>Q1MS26_LAWIP</name>
<dbReference type="Proteomes" id="UP000002430">
    <property type="component" value="Chromosome"/>
</dbReference>
<dbReference type="RefSeq" id="WP_011526226.1">
    <property type="nucleotide sequence ID" value="NC_008011.1"/>
</dbReference>
<dbReference type="eggNOG" id="ENOG503184J">
    <property type="taxonomic scope" value="Bacteria"/>
</dbReference>
<sequence length="133" mass="15122">MPDILLNTIQHDTYIPLKLHSDLTELTITLHKATQDLEMVKHQVKEAVKTLSDSSSNIDLSIPNKETKKQESHTKHTYVMYDNDDIPSETRCYYFPSLAVTCEQKLLKGENVTDFKGLLFNACTSISTFTSLL</sequence>
<evidence type="ECO:0000313" key="1">
    <source>
        <dbReference type="EMBL" id="CAJ54199.1"/>
    </source>
</evidence>
<organism evidence="1 2">
    <name type="scientific">Lawsonia intracellularis (strain PHE/MN1-00)</name>
    <dbReference type="NCBI Taxonomy" id="363253"/>
    <lineage>
        <taxon>Bacteria</taxon>
        <taxon>Pseudomonadati</taxon>
        <taxon>Thermodesulfobacteriota</taxon>
        <taxon>Desulfovibrionia</taxon>
        <taxon>Desulfovibrionales</taxon>
        <taxon>Desulfovibrionaceae</taxon>
        <taxon>Lawsonia</taxon>
    </lineage>
</organism>
<protein>
    <submittedName>
        <fullName evidence="1">NA</fullName>
    </submittedName>
</protein>
<dbReference type="HOGENOM" id="CLU_1904081_0_0_7"/>
<proteinExistence type="predicted"/>
<dbReference type="KEGG" id="lip:LI0143"/>
<reference evidence="1 2" key="1">
    <citation type="submission" date="2005-11" db="EMBL/GenBank/DDBJ databases">
        <title>The complete genome sequence of Lawsonia intracellularis: the causative agent of proliferative enteropathy.</title>
        <authorList>
            <person name="Kaur K."/>
            <person name="Zhang Q."/>
            <person name="Beckler D."/>
            <person name="Munir S."/>
            <person name="Li L."/>
            <person name="Kinsley K."/>
            <person name="Herron L."/>
            <person name="Peterson A."/>
            <person name="May B."/>
            <person name="Singh S."/>
            <person name="Gebhart C."/>
            <person name="Kapur V."/>
        </authorList>
    </citation>
    <scope>NUCLEOTIDE SEQUENCE [LARGE SCALE GENOMIC DNA]</scope>
    <source>
        <strain evidence="1 2">PHE/MN1-00</strain>
    </source>
</reference>
<accession>Q1MS26</accession>
<evidence type="ECO:0000313" key="2">
    <source>
        <dbReference type="Proteomes" id="UP000002430"/>
    </source>
</evidence>